<protein>
    <recommendedName>
        <fullName evidence="2">Methyltransferase FkbM domain-containing protein</fullName>
    </recommendedName>
</protein>
<dbReference type="GO" id="GO:0005886">
    <property type="term" value="C:plasma membrane"/>
    <property type="evidence" value="ECO:0007669"/>
    <property type="project" value="TreeGrafter"/>
</dbReference>
<dbReference type="InterPro" id="IPR006342">
    <property type="entry name" value="FkbM_mtfrase"/>
</dbReference>
<feature type="transmembrane region" description="Helical" evidence="1">
    <location>
        <begin position="16"/>
        <end position="34"/>
    </location>
</feature>
<reference evidence="3" key="1">
    <citation type="submission" date="2021-12" db="EMBL/GenBank/DDBJ databases">
        <authorList>
            <person name="King R."/>
        </authorList>
    </citation>
    <scope>NUCLEOTIDE SEQUENCE</scope>
</reference>
<dbReference type="KEGG" id="btab:109032580"/>
<gene>
    <name evidence="3" type="ORF">BEMITA_LOCUS12818</name>
</gene>
<dbReference type="GO" id="GO:0031902">
    <property type="term" value="C:late endosome membrane"/>
    <property type="evidence" value="ECO:0007669"/>
    <property type="project" value="TreeGrafter"/>
</dbReference>
<evidence type="ECO:0000259" key="2">
    <source>
        <dbReference type="Pfam" id="PF05050"/>
    </source>
</evidence>
<dbReference type="PANTHER" id="PTHR34009:SF2">
    <property type="entry name" value="PROTEIN STAR"/>
    <property type="match status" value="1"/>
</dbReference>
<accession>A0A9P0AHA3</accession>
<dbReference type="Pfam" id="PF05050">
    <property type="entry name" value="Methyltransf_21"/>
    <property type="match status" value="1"/>
</dbReference>
<dbReference type="GO" id="GO:0006888">
    <property type="term" value="P:endoplasmic reticulum to Golgi vesicle-mediated transport"/>
    <property type="evidence" value="ECO:0007669"/>
    <property type="project" value="TreeGrafter"/>
</dbReference>
<dbReference type="Proteomes" id="UP001152759">
    <property type="component" value="Chromosome 8"/>
</dbReference>
<keyword evidence="1" id="KW-0472">Membrane</keyword>
<dbReference type="InterPro" id="IPR053202">
    <property type="entry name" value="EGF_Rcpt_Signaling_Reg"/>
</dbReference>
<keyword evidence="1" id="KW-1133">Transmembrane helix</keyword>
<dbReference type="AlphaFoldDB" id="A0A9P0AHA3"/>
<keyword evidence="1" id="KW-0812">Transmembrane</keyword>
<dbReference type="PANTHER" id="PTHR34009">
    <property type="entry name" value="PROTEIN STAR"/>
    <property type="match status" value="1"/>
</dbReference>
<evidence type="ECO:0000313" key="4">
    <source>
        <dbReference type="Proteomes" id="UP001152759"/>
    </source>
</evidence>
<dbReference type="GO" id="GO:0005789">
    <property type="term" value="C:endoplasmic reticulum membrane"/>
    <property type="evidence" value="ECO:0007669"/>
    <property type="project" value="TreeGrafter"/>
</dbReference>
<proteinExistence type="predicted"/>
<dbReference type="GO" id="GO:0005794">
    <property type="term" value="C:Golgi apparatus"/>
    <property type="evidence" value="ECO:0007669"/>
    <property type="project" value="TreeGrafter"/>
</dbReference>
<evidence type="ECO:0000313" key="3">
    <source>
        <dbReference type="EMBL" id="CAH0394532.1"/>
    </source>
</evidence>
<dbReference type="GO" id="GO:0016197">
    <property type="term" value="P:endosomal transport"/>
    <property type="evidence" value="ECO:0007669"/>
    <property type="project" value="TreeGrafter"/>
</dbReference>
<feature type="domain" description="Methyltransferase FkbM" evidence="2">
    <location>
        <begin position="121"/>
        <end position="235"/>
    </location>
</feature>
<name>A0A9P0AHA3_BEMTA</name>
<organism evidence="3 4">
    <name type="scientific">Bemisia tabaci</name>
    <name type="common">Sweetpotato whitefly</name>
    <name type="synonym">Aleurodes tabaci</name>
    <dbReference type="NCBI Taxonomy" id="7038"/>
    <lineage>
        <taxon>Eukaryota</taxon>
        <taxon>Metazoa</taxon>
        <taxon>Ecdysozoa</taxon>
        <taxon>Arthropoda</taxon>
        <taxon>Hexapoda</taxon>
        <taxon>Insecta</taxon>
        <taxon>Pterygota</taxon>
        <taxon>Neoptera</taxon>
        <taxon>Paraneoptera</taxon>
        <taxon>Hemiptera</taxon>
        <taxon>Sternorrhyncha</taxon>
        <taxon>Aleyrodoidea</taxon>
        <taxon>Aleyrodidae</taxon>
        <taxon>Aleyrodinae</taxon>
        <taxon>Bemisia</taxon>
    </lineage>
</organism>
<evidence type="ECO:0000256" key="1">
    <source>
        <dbReference type="SAM" id="Phobius"/>
    </source>
</evidence>
<keyword evidence="4" id="KW-1185">Reference proteome</keyword>
<sequence>MITSCPVNSHKRIPPIVAFFGTFSLVMTILFLTTDLKARKTHRKNLPLKPNSDLTSVQQDNPQLIDFIRHNFINPPGTLAESNTQQGTLTTHQDGRTMTENWRLNRVGALFRNKTDGVFVDVGAYGDNNFSMTEYLEDALNWSGLLIQPDPVIYNNLLLRKRSQSFSANTCVSPTQYPREVSFKNPREESKTQTTVEYKRVFCFPLYSLLLAYNSTKIDLMCINAHGFEFQVLRTLPWPKIDITALSIASNKQDRIVWKKLTYLLESQSYKLMTDFSNENYQVFLKISK</sequence>
<dbReference type="EMBL" id="OU963869">
    <property type="protein sequence ID" value="CAH0394532.1"/>
    <property type="molecule type" value="Genomic_DNA"/>
</dbReference>